<sequence>MKREKDASKNEVKTTDFLLEMLALFILISLTIYAIKTGKLL</sequence>
<keyword evidence="1" id="KW-0812">Transmembrane</keyword>
<proteinExistence type="predicted"/>
<comment type="caution">
    <text evidence="2">The sequence shown here is derived from an EMBL/GenBank/DDBJ whole genome shotgun (WGS) entry which is preliminary data.</text>
</comment>
<evidence type="ECO:0000313" key="2">
    <source>
        <dbReference type="EMBL" id="OJG35585.1"/>
    </source>
</evidence>
<gene>
    <name evidence="2" type="ORF">RV00_GL002770</name>
</gene>
<feature type="transmembrane region" description="Helical" evidence="1">
    <location>
        <begin position="17"/>
        <end position="35"/>
    </location>
</feature>
<organism evidence="2 3">
    <name type="scientific">Enterococcus devriesei</name>
    <dbReference type="NCBI Taxonomy" id="319970"/>
    <lineage>
        <taxon>Bacteria</taxon>
        <taxon>Bacillati</taxon>
        <taxon>Bacillota</taxon>
        <taxon>Bacilli</taxon>
        <taxon>Lactobacillales</taxon>
        <taxon>Enterococcaceae</taxon>
        <taxon>Enterococcus</taxon>
    </lineage>
</organism>
<name>A0A1L8SU99_9ENTE</name>
<evidence type="ECO:0000313" key="3">
    <source>
        <dbReference type="Proteomes" id="UP000183700"/>
    </source>
</evidence>
<evidence type="ECO:0000256" key="1">
    <source>
        <dbReference type="SAM" id="Phobius"/>
    </source>
</evidence>
<protein>
    <submittedName>
        <fullName evidence="2">Uncharacterized protein</fullName>
    </submittedName>
</protein>
<dbReference type="RefSeq" id="WP_276327101.1">
    <property type="nucleotide sequence ID" value="NZ_JBHLVS010000032.1"/>
</dbReference>
<dbReference type="EMBL" id="JXKM01000006">
    <property type="protein sequence ID" value="OJG35585.1"/>
    <property type="molecule type" value="Genomic_DNA"/>
</dbReference>
<keyword evidence="3" id="KW-1185">Reference proteome</keyword>
<dbReference type="Proteomes" id="UP000183700">
    <property type="component" value="Unassembled WGS sequence"/>
</dbReference>
<keyword evidence="1" id="KW-1133">Transmembrane helix</keyword>
<dbReference type="AlphaFoldDB" id="A0A1L8SU99"/>
<reference evidence="2 3" key="1">
    <citation type="submission" date="2014-12" db="EMBL/GenBank/DDBJ databases">
        <title>Draft genome sequences of 29 type strains of Enterococci.</title>
        <authorList>
            <person name="Zhong Z."/>
            <person name="Sun Z."/>
            <person name="Liu W."/>
            <person name="Zhang W."/>
            <person name="Zhang H."/>
        </authorList>
    </citation>
    <scope>NUCLEOTIDE SEQUENCE [LARGE SCALE GENOMIC DNA]</scope>
    <source>
        <strain evidence="2 3">DSM 22802</strain>
    </source>
</reference>
<accession>A0A1L8SU99</accession>
<keyword evidence="1" id="KW-0472">Membrane</keyword>